<dbReference type="Gene3D" id="3.10.620.30">
    <property type="match status" value="1"/>
</dbReference>
<dbReference type="AlphaFoldDB" id="A0A7C6Z7J6"/>
<dbReference type="InterPro" id="IPR038765">
    <property type="entry name" value="Papain-like_cys_pep_sf"/>
</dbReference>
<dbReference type="SUPFAM" id="SSF54001">
    <property type="entry name" value="Cysteine proteinases"/>
    <property type="match status" value="1"/>
</dbReference>
<gene>
    <name evidence="3" type="ORF">GX523_20335</name>
</gene>
<proteinExistence type="predicted"/>
<dbReference type="Proteomes" id="UP000553059">
    <property type="component" value="Unassembled WGS sequence"/>
</dbReference>
<sequence>MKRRLLLCIAAFVIWIMAGASEVFAADYFNTSDIGKGVIRITYDGGGKTKVMIQKEDEKYTYDINSSGKTESYPLQLGDGTYKISLLANTSGNSYKLIASKSVDVKITNPNSVYLTSIQTINWNVDSKAVAKAAELTKDIDDLGKKATVLWDYMVKNNSYDYNKLATLSTDYLPVIDQTLAEKKGICYDFSSLYAAMLRSQGKPAKLVKGYAPKNAAGYHAWNEVYDESKGQWIVIDTTYDLQVIAKNPKITMVKNAKDFNKVYEY</sequence>
<keyword evidence="1" id="KW-0732">Signal</keyword>
<name>A0A7C6Z7J6_9FIRM</name>
<feature type="chain" id="PRO_5028377928" evidence="1">
    <location>
        <begin position="26"/>
        <end position="266"/>
    </location>
</feature>
<feature type="domain" description="Transglutaminase-like" evidence="2">
    <location>
        <begin position="179"/>
        <end position="240"/>
    </location>
</feature>
<accession>A0A7C6Z7J6</accession>
<dbReference type="SMART" id="SM00460">
    <property type="entry name" value="TGc"/>
    <property type="match status" value="1"/>
</dbReference>
<dbReference type="EMBL" id="DUTF01000437">
    <property type="protein sequence ID" value="HHY29050.1"/>
    <property type="molecule type" value="Genomic_DNA"/>
</dbReference>
<organism evidence="3 4">
    <name type="scientific">Desulfitobacterium dehalogenans</name>
    <dbReference type="NCBI Taxonomy" id="36854"/>
    <lineage>
        <taxon>Bacteria</taxon>
        <taxon>Bacillati</taxon>
        <taxon>Bacillota</taxon>
        <taxon>Clostridia</taxon>
        <taxon>Eubacteriales</taxon>
        <taxon>Desulfitobacteriaceae</taxon>
        <taxon>Desulfitobacterium</taxon>
    </lineage>
</organism>
<dbReference type="Pfam" id="PF01841">
    <property type="entry name" value="Transglut_core"/>
    <property type="match status" value="1"/>
</dbReference>
<dbReference type="PANTHER" id="PTHR33490">
    <property type="entry name" value="BLR5614 PROTEIN-RELATED"/>
    <property type="match status" value="1"/>
</dbReference>
<protein>
    <submittedName>
        <fullName evidence="3">Transglutaminase domain-containing protein</fullName>
    </submittedName>
</protein>
<evidence type="ECO:0000313" key="4">
    <source>
        <dbReference type="Proteomes" id="UP000553059"/>
    </source>
</evidence>
<feature type="signal peptide" evidence="1">
    <location>
        <begin position="1"/>
        <end position="25"/>
    </location>
</feature>
<dbReference type="InterPro" id="IPR002931">
    <property type="entry name" value="Transglutaminase-like"/>
</dbReference>
<comment type="caution">
    <text evidence="3">The sequence shown here is derived from an EMBL/GenBank/DDBJ whole genome shotgun (WGS) entry which is preliminary data.</text>
</comment>
<evidence type="ECO:0000259" key="2">
    <source>
        <dbReference type="SMART" id="SM00460"/>
    </source>
</evidence>
<reference evidence="3 4" key="1">
    <citation type="journal article" date="2020" name="Biotechnol. Biofuels">
        <title>New insights from the biogas microbiome by comprehensive genome-resolved metagenomics of nearly 1600 species originating from multiple anaerobic digesters.</title>
        <authorList>
            <person name="Campanaro S."/>
            <person name="Treu L."/>
            <person name="Rodriguez-R L.M."/>
            <person name="Kovalovszki A."/>
            <person name="Ziels R.M."/>
            <person name="Maus I."/>
            <person name="Zhu X."/>
            <person name="Kougias P.G."/>
            <person name="Basile A."/>
            <person name="Luo G."/>
            <person name="Schluter A."/>
            <person name="Konstantinidis K.T."/>
            <person name="Angelidaki I."/>
        </authorList>
    </citation>
    <scope>NUCLEOTIDE SEQUENCE [LARGE SCALE GENOMIC DNA]</scope>
    <source>
        <strain evidence="3">AS05jafATM_4</strain>
    </source>
</reference>
<evidence type="ECO:0000256" key="1">
    <source>
        <dbReference type="SAM" id="SignalP"/>
    </source>
</evidence>
<evidence type="ECO:0000313" key="3">
    <source>
        <dbReference type="EMBL" id="HHY29050.1"/>
    </source>
</evidence>